<accession>A0A381D6W5</accession>
<dbReference type="SUPFAM" id="SSF116734">
    <property type="entry name" value="DNA methylase specificity domain"/>
    <property type="match status" value="2"/>
</dbReference>
<dbReference type="Proteomes" id="UP000194309">
    <property type="component" value="Chromosome"/>
</dbReference>
<proteinExistence type="inferred from homology"/>
<organism evidence="4 5">
    <name type="scientific">Campylobacter devanensis</name>
    <dbReference type="NCBI Taxonomy" id="3161138"/>
    <lineage>
        <taxon>Bacteria</taxon>
        <taxon>Pseudomonadati</taxon>
        <taxon>Campylobacterota</taxon>
        <taxon>Epsilonproteobacteria</taxon>
        <taxon>Campylobacterales</taxon>
        <taxon>Campylobacteraceae</taxon>
        <taxon>Campylobacter</taxon>
    </lineage>
</organism>
<comment type="similarity">
    <text evidence="1">Belongs to the type-I restriction system S methylase family.</text>
</comment>
<keyword evidence="2" id="KW-0680">Restriction system</keyword>
<evidence type="ECO:0000256" key="2">
    <source>
        <dbReference type="ARBA" id="ARBA00022747"/>
    </source>
</evidence>
<evidence type="ECO:0000313" key="5">
    <source>
        <dbReference type="Proteomes" id="UP000194309"/>
    </source>
</evidence>
<dbReference type="CDD" id="cd17281">
    <property type="entry name" value="RMtype1_S_HpyAXIII_TRD1-CR1_like"/>
    <property type="match status" value="1"/>
</dbReference>
<evidence type="ECO:0000256" key="1">
    <source>
        <dbReference type="ARBA" id="ARBA00010923"/>
    </source>
</evidence>
<dbReference type="Gene3D" id="3.90.220.20">
    <property type="entry name" value="DNA methylase specificity domains"/>
    <property type="match status" value="2"/>
</dbReference>
<dbReference type="STRING" id="1660064.CIGN_0078"/>
<dbReference type="InterPro" id="IPR051212">
    <property type="entry name" value="Type-I_RE_S_subunit"/>
</dbReference>
<dbReference type="KEGG" id="cdev:CIGN_0078"/>
<gene>
    <name evidence="4" type="primary">hsdS1</name>
    <name evidence="4" type="ORF">CIGN_0078</name>
</gene>
<dbReference type="GO" id="GO:0009307">
    <property type="term" value="P:DNA restriction-modification system"/>
    <property type="evidence" value="ECO:0007669"/>
    <property type="project" value="UniProtKB-KW"/>
</dbReference>
<dbReference type="InterPro" id="IPR044946">
    <property type="entry name" value="Restrct_endonuc_typeI_TRD_sf"/>
</dbReference>
<dbReference type="PANTHER" id="PTHR43140:SF1">
    <property type="entry name" value="TYPE I RESTRICTION ENZYME ECOKI SPECIFICITY SUBUNIT"/>
    <property type="match status" value="1"/>
</dbReference>
<dbReference type="REBASE" id="423627">
    <property type="entry name" value="S.Cla13003ORF77P"/>
</dbReference>
<reference evidence="4 5" key="1">
    <citation type="journal article" date="2017" name="Genome Biol. Evol.">
        <title>Comparative Genomic Analysis Identifies a Campylobacter Clade Deficient in Selenium Metabolism.</title>
        <authorList>
            <person name="Miller W.G."/>
            <person name="Yee E."/>
            <person name="Lopes B.S."/>
            <person name="Chapman M.H."/>
            <person name="Huynh S."/>
            <person name="Bono J.L."/>
            <person name="Parker C.T."/>
            <person name="Strachan N.J.C."/>
            <person name="Forbes K.J."/>
        </authorList>
    </citation>
    <scope>NUCLEOTIDE SEQUENCE [LARGE SCALE GENOMIC DNA]</scope>
    <source>
        <strain evidence="4 5">NCTC 13003</strain>
    </source>
</reference>
<dbReference type="PANTHER" id="PTHR43140">
    <property type="entry name" value="TYPE-1 RESTRICTION ENZYME ECOKI SPECIFICITY PROTEIN"/>
    <property type="match status" value="1"/>
</dbReference>
<evidence type="ECO:0000256" key="3">
    <source>
        <dbReference type="ARBA" id="ARBA00023125"/>
    </source>
</evidence>
<sequence>MSKLEELINKLCPNGVEFKTIGELFDVRNGYTPSKNNDEYWENGDISWYRMEDIRANGKILNDSIQHITKKAVKNKLFPKNSLMVATTATIGIHALIKNDFVCNQQLTCVSIKEKNKEKLNIKFCFYYFDIIDEECVRIANQGGGMPIVSLEKMKKLRFPVPPLEVQCEIVRILDNFTLLSAELSARQKQYEYYSKELFNFNDDVEFISLESIADIGTGSSNTNEAVEDGQYPFYVRSQQVYYKNNYEYDDNSIITSGDGVGVGKIFHYTDGKYALHQRAYRINITNNKVNSKYFYYYMKSTFYDYIQKNAFNSSVTSIRRPMLNKYPVPILSLEKQNKIVNILEKFEKLCNDISEGLPAEIEARKSNMSIIEINY</sequence>
<keyword evidence="3" id="KW-0238">DNA-binding</keyword>
<dbReference type="GO" id="GO:0003677">
    <property type="term" value="F:DNA binding"/>
    <property type="evidence" value="ECO:0007669"/>
    <property type="project" value="UniProtKB-KW"/>
</dbReference>
<dbReference type="Pfam" id="PF01420">
    <property type="entry name" value="Methylase_S"/>
    <property type="match status" value="2"/>
</dbReference>
<dbReference type="REBASE" id="201333">
    <property type="entry name" value="S.Csp13003ORF77P"/>
</dbReference>
<dbReference type="InterPro" id="IPR000055">
    <property type="entry name" value="Restrct_endonuc_typeI_TRD"/>
</dbReference>
<protein>
    <submittedName>
        <fullName evidence="4">Type I restriction/modification system, S subunit</fullName>
    </submittedName>
</protein>
<dbReference type="AlphaFoldDB" id="A0A1X9SQ97"/>
<evidence type="ECO:0000313" key="4">
    <source>
        <dbReference type="EMBL" id="ARQ98416.1"/>
    </source>
</evidence>
<keyword evidence="5" id="KW-1185">Reference proteome</keyword>
<accession>A0A1X9SQ97</accession>
<dbReference type="EMBL" id="CP018788">
    <property type="protein sequence ID" value="ARQ98416.1"/>
    <property type="molecule type" value="Genomic_DNA"/>
</dbReference>
<name>A0A1X9SQ97_9BACT</name>